<organism evidence="2 3">
    <name type="scientific">Photobacterium damselae subsp. damselae</name>
    <name type="common">Listonella damsela</name>
    <dbReference type="NCBI Taxonomy" id="85581"/>
    <lineage>
        <taxon>Bacteria</taxon>
        <taxon>Pseudomonadati</taxon>
        <taxon>Pseudomonadota</taxon>
        <taxon>Gammaproteobacteria</taxon>
        <taxon>Vibrionales</taxon>
        <taxon>Vibrionaceae</taxon>
        <taxon>Photobacterium</taxon>
    </lineage>
</organism>
<evidence type="ECO:0000313" key="2">
    <source>
        <dbReference type="EMBL" id="NVO98935.1"/>
    </source>
</evidence>
<keyword evidence="1" id="KW-0472">Membrane</keyword>
<gene>
    <name evidence="2" type="ORF">HWA77_01780</name>
</gene>
<evidence type="ECO:0000313" key="3">
    <source>
        <dbReference type="Proteomes" id="UP000533429"/>
    </source>
</evidence>
<dbReference type="EMBL" id="JABXOR010000112">
    <property type="protein sequence ID" value="NVO98935.1"/>
    <property type="molecule type" value="Genomic_DNA"/>
</dbReference>
<dbReference type="AlphaFoldDB" id="A0A850QJW8"/>
<feature type="transmembrane region" description="Helical" evidence="1">
    <location>
        <begin position="164"/>
        <end position="192"/>
    </location>
</feature>
<sequence length="347" mass="39179">MSNEKKYAVIFFTLSLCVINISKLNDSISIGDVIYPTDIHLLLSLIAILVLSKKNILLTVKWYLNVIAIICFLGLVAYICNYLNIIDPTGLVVAPDHAKKLGYASLYGIAYYPSWIHLPFGFTRFASVFWEPGTFGLYLIFLLCIEYVFFQIEKERRVSILRISIFLISGMLSFSALFYIILVVLIILTFNWFKTRNILLLCLCTMMFLLLFNQLYELILYRLSYDPDRGFVGNNRSGAFSFYLDAVKNGSLINALFGFGPNAEFNADSTPIFIKFFQRGIIGGTLLLLGYLSLAINSGYRKLLLVMLLSFVALAQIEGALSLLFFILAVLGLSDDNQSKRVVKCTT</sequence>
<feature type="transmembrane region" description="Helical" evidence="1">
    <location>
        <begin position="198"/>
        <end position="216"/>
    </location>
</feature>
<keyword evidence="1" id="KW-0812">Transmembrane</keyword>
<feature type="transmembrane region" description="Helical" evidence="1">
    <location>
        <begin position="34"/>
        <end position="51"/>
    </location>
</feature>
<feature type="transmembrane region" description="Helical" evidence="1">
    <location>
        <begin position="306"/>
        <end position="331"/>
    </location>
</feature>
<feature type="transmembrane region" description="Helical" evidence="1">
    <location>
        <begin position="281"/>
        <end position="300"/>
    </location>
</feature>
<proteinExistence type="predicted"/>
<comment type="caution">
    <text evidence="2">The sequence shown here is derived from an EMBL/GenBank/DDBJ whole genome shotgun (WGS) entry which is preliminary data.</text>
</comment>
<protein>
    <submittedName>
        <fullName evidence="2">Uncharacterized protein</fullName>
    </submittedName>
</protein>
<feature type="transmembrane region" description="Helical" evidence="1">
    <location>
        <begin position="63"/>
        <end position="85"/>
    </location>
</feature>
<reference evidence="2 3" key="1">
    <citation type="submission" date="2020-06" db="EMBL/GenBank/DDBJ databases">
        <title>Photobacterium damselae subsp. damselae comparative genomics.</title>
        <authorList>
            <person name="Osorio C.R."/>
        </authorList>
    </citation>
    <scope>NUCLEOTIDE SEQUENCE [LARGE SCALE GENOMIC DNA]</scope>
    <source>
        <strain evidence="2 3">TW250/03</strain>
    </source>
</reference>
<keyword evidence="1" id="KW-1133">Transmembrane helix</keyword>
<evidence type="ECO:0000256" key="1">
    <source>
        <dbReference type="SAM" id="Phobius"/>
    </source>
</evidence>
<name>A0A850QJW8_PHODD</name>
<accession>A0A850QJW8</accession>
<dbReference type="Proteomes" id="UP000533429">
    <property type="component" value="Unassembled WGS sequence"/>
</dbReference>
<feature type="transmembrane region" description="Helical" evidence="1">
    <location>
        <begin position="135"/>
        <end position="152"/>
    </location>
</feature>